<organism evidence="1 2">
    <name type="scientific">Heterodermia speciosa</name>
    <dbReference type="NCBI Taxonomy" id="116794"/>
    <lineage>
        <taxon>Eukaryota</taxon>
        <taxon>Fungi</taxon>
        <taxon>Dikarya</taxon>
        <taxon>Ascomycota</taxon>
        <taxon>Pezizomycotina</taxon>
        <taxon>Lecanoromycetes</taxon>
        <taxon>OSLEUM clade</taxon>
        <taxon>Lecanoromycetidae</taxon>
        <taxon>Caliciales</taxon>
        <taxon>Physciaceae</taxon>
        <taxon>Heterodermia</taxon>
    </lineage>
</organism>
<comment type="caution">
    <text evidence="1">The sequence shown here is derived from an EMBL/GenBank/DDBJ whole genome shotgun (WGS) entry which is preliminary data.</text>
</comment>
<keyword evidence="2" id="KW-1185">Reference proteome</keyword>
<dbReference type="EMBL" id="CAJPDS010000047">
    <property type="protein sequence ID" value="CAF9928403.1"/>
    <property type="molecule type" value="Genomic_DNA"/>
</dbReference>
<name>A0A8H3IR41_9LECA</name>
<dbReference type="OrthoDB" id="5391496at2759"/>
<dbReference type="AlphaFoldDB" id="A0A8H3IR41"/>
<proteinExistence type="predicted"/>
<sequence length="237" mass="26150">MSTFIAFYCSTPVDFLEYILQNSAAPSTIVVCSSREAFLERIDVSIRESLDGNISRPMEEDAPRPQHALLLPTIHLLAKSRAIDLAFTPTLQHLRAYLAIQTANRVENCVTEAHGISSLHSSMLAILGLLDIHRSTSEFSAQGLSRTLSIAVEASMALGRKFVIADILPSIEDKDAMATDGIENEVQPDPWMEQIPILNGSIRSGDEERVWAGRTIELARIVGRWCRVVNLGEDPSH</sequence>
<protein>
    <submittedName>
        <fullName evidence="1">Uncharacterized protein</fullName>
    </submittedName>
</protein>
<gene>
    <name evidence="1" type="ORF">HETSPECPRED_006825</name>
</gene>
<dbReference type="Proteomes" id="UP000664521">
    <property type="component" value="Unassembled WGS sequence"/>
</dbReference>
<evidence type="ECO:0000313" key="1">
    <source>
        <dbReference type="EMBL" id="CAF9928403.1"/>
    </source>
</evidence>
<evidence type="ECO:0000313" key="2">
    <source>
        <dbReference type="Proteomes" id="UP000664521"/>
    </source>
</evidence>
<reference evidence="1" key="1">
    <citation type="submission" date="2021-03" db="EMBL/GenBank/DDBJ databases">
        <authorList>
            <person name="Tagirdzhanova G."/>
        </authorList>
    </citation>
    <scope>NUCLEOTIDE SEQUENCE</scope>
</reference>
<accession>A0A8H3IR41</accession>